<reference evidence="1" key="1">
    <citation type="submission" date="2020-12" db="EMBL/GenBank/DDBJ databases">
        <title>Geomonas sp. Red875, isolated from river sediment.</title>
        <authorList>
            <person name="Xu Z."/>
            <person name="Zhang Z."/>
            <person name="Masuda Y."/>
            <person name="Itoh H."/>
            <person name="Senoo K."/>
        </authorList>
    </citation>
    <scope>NUCLEOTIDE SEQUENCE</scope>
    <source>
        <strain evidence="1">Red875</strain>
    </source>
</reference>
<evidence type="ECO:0000313" key="1">
    <source>
        <dbReference type="EMBL" id="MBJ6723435.1"/>
    </source>
</evidence>
<sequence length="82" mass="9921">MNKVIRRVVGEMAEEFLEYLKEKETQYQERWVPSVRIEKDLDLHLFRVPKSWFLRRLTRMLEASGEIEHFNDGTTAYFRTVG</sequence>
<name>A0A8J7JG65_9BACT</name>
<dbReference type="Proteomes" id="UP000636888">
    <property type="component" value="Unassembled WGS sequence"/>
</dbReference>
<dbReference type="EMBL" id="JAEMHM010000002">
    <property type="protein sequence ID" value="MBJ6723435.1"/>
    <property type="molecule type" value="Genomic_DNA"/>
</dbReference>
<dbReference type="AlphaFoldDB" id="A0A8J7JG65"/>
<protein>
    <submittedName>
        <fullName evidence="1">Uncharacterized protein</fullName>
    </submittedName>
</protein>
<keyword evidence="2" id="KW-1185">Reference proteome</keyword>
<proteinExistence type="predicted"/>
<comment type="caution">
    <text evidence="1">The sequence shown here is derived from an EMBL/GenBank/DDBJ whole genome shotgun (WGS) entry which is preliminary data.</text>
</comment>
<evidence type="ECO:0000313" key="2">
    <source>
        <dbReference type="Proteomes" id="UP000636888"/>
    </source>
</evidence>
<gene>
    <name evidence="1" type="ORF">JFN93_01825</name>
</gene>
<accession>A0A8J7JG65</accession>
<dbReference type="RefSeq" id="WP_199382286.1">
    <property type="nucleotide sequence ID" value="NZ_JAEMHM010000002.1"/>
</dbReference>
<organism evidence="1 2">
    <name type="scientific">Geomesophilobacter sediminis</name>
    <dbReference type="NCBI Taxonomy" id="2798584"/>
    <lineage>
        <taxon>Bacteria</taxon>
        <taxon>Pseudomonadati</taxon>
        <taxon>Thermodesulfobacteriota</taxon>
        <taxon>Desulfuromonadia</taxon>
        <taxon>Geobacterales</taxon>
        <taxon>Geobacteraceae</taxon>
        <taxon>Geomesophilobacter</taxon>
    </lineage>
</organism>